<accession>A0ABT9Z3J1</accession>
<comment type="caution">
    <text evidence="1">The sequence shown here is derived from an EMBL/GenBank/DDBJ whole genome shotgun (WGS) entry which is preliminary data.</text>
</comment>
<protein>
    <submittedName>
        <fullName evidence="1">Uncharacterized protein</fullName>
    </submittedName>
</protein>
<evidence type="ECO:0000313" key="1">
    <source>
        <dbReference type="EMBL" id="MDQ0226534.1"/>
    </source>
</evidence>
<evidence type="ECO:0000313" key="2">
    <source>
        <dbReference type="Proteomes" id="UP001232245"/>
    </source>
</evidence>
<dbReference type="RefSeq" id="WP_174881717.1">
    <property type="nucleotide sequence ID" value="NZ_CADEPK010000411.1"/>
</dbReference>
<organism evidence="1 2">
    <name type="scientific">Metabacillus niabensis</name>
    <dbReference type="NCBI Taxonomy" id="324854"/>
    <lineage>
        <taxon>Bacteria</taxon>
        <taxon>Bacillati</taxon>
        <taxon>Bacillota</taxon>
        <taxon>Bacilli</taxon>
        <taxon>Bacillales</taxon>
        <taxon>Bacillaceae</taxon>
        <taxon>Metabacillus</taxon>
    </lineage>
</organism>
<name>A0ABT9Z3J1_9BACI</name>
<dbReference type="Proteomes" id="UP001232245">
    <property type="component" value="Unassembled WGS sequence"/>
</dbReference>
<reference evidence="1 2" key="1">
    <citation type="submission" date="2023-07" db="EMBL/GenBank/DDBJ databases">
        <title>Genomic Encyclopedia of Type Strains, Phase IV (KMG-IV): sequencing the most valuable type-strain genomes for metagenomic binning, comparative biology and taxonomic classification.</title>
        <authorList>
            <person name="Goeker M."/>
        </authorList>
    </citation>
    <scope>NUCLEOTIDE SEQUENCE [LARGE SCALE GENOMIC DNA]</scope>
    <source>
        <strain evidence="1 2">DSM 17723</strain>
    </source>
</reference>
<sequence>MKPHHKNRGRAYYRHHRKRVIHRKVKIAKQTGWRSRFPGYFAKGKVHCSCQMCSQKTNADGFPHSQLIQLERLNRQLSDYFSKGE</sequence>
<dbReference type="EMBL" id="JAUSTZ010000005">
    <property type="protein sequence ID" value="MDQ0226534.1"/>
    <property type="molecule type" value="Genomic_DNA"/>
</dbReference>
<gene>
    <name evidence="1" type="ORF">J2S02_002879</name>
</gene>
<proteinExistence type="predicted"/>
<keyword evidence="2" id="KW-1185">Reference proteome</keyword>